<dbReference type="RefSeq" id="WP_080887643.1">
    <property type="nucleotide sequence ID" value="NZ_LT828648.1"/>
</dbReference>
<proteinExistence type="inferred from homology"/>
<dbReference type="Gene3D" id="3.40.50.720">
    <property type="entry name" value="NAD(P)-binding Rossmann-like Domain"/>
    <property type="match status" value="1"/>
</dbReference>
<dbReference type="PRINTS" id="PR00080">
    <property type="entry name" value="SDRFAMILY"/>
</dbReference>
<dbReference type="PRINTS" id="PR00081">
    <property type="entry name" value="GDHRDH"/>
</dbReference>
<evidence type="ECO:0000256" key="3">
    <source>
        <dbReference type="ARBA" id="ARBA00023002"/>
    </source>
</evidence>
<dbReference type="Pfam" id="PF00106">
    <property type="entry name" value="adh_short"/>
    <property type="match status" value="1"/>
</dbReference>
<evidence type="ECO:0000256" key="4">
    <source>
        <dbReference type="RuleBase" id="RU000363"/>
    </source>
</evidence>
<protein>
    <submittedName>
        <fullName evidence="5">Short-chain dehydrogenase/reductase SDR</fullName>
    </submittedName>
</protein>
<dbReference type="InterPro" id="IPR051468">
    <property type="entry name" value="Fungal_SecMetab_SDRs"/>
</dbReference>
<sequence>MPSIALVTGANRGIGYEVARQLATRGWIVFLTGRTLAAVKRAASSIDSSVTPIPLDVTSRVSIEAAFGIVSQTVDHLDVLINNAGILDQDEGSIFDLPPERLRRMFETNTIGSLLMTQTFLPLLRKSGSARIINVSSGAGQLTDMDTWAPAYSISKTALNGVTGKFAAALKDSNIAVNSVCPGWVRTDMGGNEAPRSLEEGADTIVWLATEAPISLTGQFIKDRKVIPW</sequence>
<dbReference type="InterPro" id="IPR045313">
    <property type="entry name" value="CBR1-like"/>
</dbReference>
<dbReference type="AlphaFoldDB" id="A0A1W1I9D4"/>
<keyword evidence="2" id="KW-0521">NADP</keyword>
<evidence type="ECO:0000313" key="6">
    <source>
        <dbReference type="Proteomes" id="UP000192042"/>
    </source>
</evidence>
<dbReference type="GO" id="GO:0016616">
    <property type="term" value="F:oxidoreductase activity, acting on the CH-OH group of donors, NAD or NADP as acceptor"/>
    <property type="evidence" value="ECO:0007669"/>
    <property type="project" value="InterPro"/>
</dbReference>
<evidence type="ECO:0000256" key="2">
    <source>
        <dbReference type="ARBA" id="ARBA00022857"/>
    </source>
</evidence>
<dbReference type="OrthoDB" id="9793499at2"/>
<evidence type="ECO:0000313" key="5">
    <source>
        <dbReference type="EMBL" id="SLM49413.1"/>
    </source>
</evidence>
<dbReference type="InterPro" id="IPR002347">
    <property type="entry name" value="SDR_fam"/>
</dbReference>
<keyword evidence="6" id="KW-1185">Reference proteome</keyword>
<comment type="similarity">
    <text evidence="1 4">Belongs to the short-chain dehydrogenases/reductases (SDR) family.</text>
</comment>
<dbReference type="GO" id="GO:0005737">
    <property type="term" value="C:cytoplasm"/>
    <property type="evidence" value="ECO:0007669"/>
    <property type="project" value="TreeGrafter"/>
</dbReference>
<dbReference type="SUPFAM" id="SSF51735">
    <property type="entry name" value="NAD(P)-binding Rossmann-fold domains"/>
    <property type="match status" value="1"/>
</dbReference>
<dbReference type="PROSITE" id="PS00061">
    <property type="entry name" value="ADH_SHORT"/>
    <property type="match status" value="1"/>
</dbReference>
<dbReference type="InterPro" id="IPR020904">
    <property type="entry name" value="Sc_DH/Rdtase_CS"/>
</dbReference>
<dbReference type="PANTHER" id="PTHR43544">
    <property type="entry name" value="SHORT-CHAIN DEHYDROGENASE/REDUCTASE"/>
    <property type="match status" value="1"/>
</dbReference>
<dbReference type="InterPro" id="IPR036291">
    <property type="entry name" value="NAD(P)-bd_dom_sf"/>
</dbReference>
<dbReference type="KEGG" id="nja:NSJP_3246"/>
<dbReference type="PANTHER" id="PTHR43544:SF32">
    <property type="entry name" value="CHAIN DEHYDROGENASE, PUTATIVE (AFU_ORTHOLOGUE AFUA_5G01530)-RELATED"/>
    <property type="match status" value="1"/>
</dbReference>
<dbReference type="CDD" id="cd05324">
    <property type="entry name" value="carb_red_PTCR-like_SDR_c"/>
    <property type="match status" value="1"/>
</dbReference>
<gene>
    <name evidence="5" type="ORF">NSJP_3246</name>
</gene>
<dbReference type="EMBL" id="LT828648">
    <property type="protein sequence ID" value="SLM49413.1"/>
    <property type="molecule type" value="Genomic_DNA"/>
</dbReference>
<evidence type="ECO:0000256" key="1">
    <source>
        <dbReference type="ARBA" id="ARBA00006484"/>
    </source>
</evidence>
<dbReference type="GO" id="GO:0019748">
    <property type="term" value="P:secondary metabolic process"/>
    <property type="evidence" value="ECO:0007669"/>
    <property type="project" value="TreeGrafter"/>
</dbReference>
<reference evidence="5 6" key="1">
    <citation type="submission" date="2017-03" db="EMBL/GenBank/DDBJ databases">
        <authorList>
            <person name="Afonso C.L."/>
            <person name="Miller P.J."/>
            <person name="Scott M.A."/>
            <person name="Spackman E."/>
            <person name="Goraichik I."/>
            <person name="Dimitrov K.M."/>
            <person name="Suarez D.L."/>
            <person name="Swayne D.E."/>
        </authorList>
    </citation>
    <scope>NUCLEOTIDE SEQUENCE [LARGE SCALE GENOMIC DNA]</scope>
    <source>
        <strain evidence="5">Genome sequencing of Nitrospira japonica strain NJ11</strain>
    </source>
</reference>
<organism evidence="5 6">
    <name type="scientific">Nitrospira japonica</name>
    <dbReference type="NCBI Taxonomy" id="1325564"/>
    <lineage>
        <taxon>Bacteria</taxon>
        <taxon>Pseudomonadati</taxon>
        <taxon>Nitrospirota</taxon>
        <taxon>Nitrospiria</taxon>
        <taxon>Nitrospirales</taxon>
        <taxon>Nitrospiraceae</taxon>
        <taxon>Nitrospira</taxon>
    </lineage>
</organism>
<name>A0A1W1I9D4_9BACT</name>
<keyword evidence="3" id="KW-0560">Oxidoreductase</keyword>
<accession>A0A1W1I9D4</accession>
<dbReference type="STRING" id="1325564.NSJP_3246"/>
<dbReference type="Proteomes" id="UP000192042">
    <property type="component" value="Chromosome I"/>
</dbReference>